<dbReference type="Proteomes" id="UP000317648">
    <property type="component" value="Chromosome"/>
</dbReference>
<dbReference type="AlphaFoldDB" id="A0A518DLY6"/>
<organism evidence="1 2">
    <name type="scientific">Lignipirellula cremea</name>
    <dbReference type="NCBI Taxonomy" id="2528010"/>
    <lineage>
        <taxon>Bacteria</taxon>
        <taxon>Pseudomonadati</taxon>
        <taxon>Planctomycetota</taxon>
        <taxon>Planctomycetia</taxon>
        <taxon>Pirellulales</taxon>
        <taxon>Pirellulaceae</taxon>
        <taxon>Lignipirellula</taxon>
    </lineage>
</organism>
<proteinExistence type="predicted"/>
<evidence type="ECO:0000313" key="2">
    <source>
        <dbReference type="Proteomes" id="UP000317648"/>
    </source>
</evidence>
<dbReference type="EMBL" id="CP036433">
    <property type="protein sequence ID" value="QDU92833.1"/>
    <property type="molecule type" value="Genomic_DNA"/>
</dbReference>
<evidence type="ECO:0000313" key="1">
    <source>
        <dbReference type="EMBL" id="QDU92833.1"/>
    </source>
</evidence>
<dbReference type="OrthoDB" id="9204554at2"/>
<accession>A0A518DLY6</accession>
<sequence>MHIRPGLLLATVLLSALLTTTGEAVELPLQGKSRIAFATVEEAKKLLATPDLFTKSLSRFDKQARLNTEEEVTDEQFLEFAASHAQAWTPEEIERLSPVLAIISRELEPWRPLFPERVLLIKTSGKEEGDAAYTRGAAVILPARVAQRSEDALHRLLLHELFHVASRYQPELRDPLYAAIGFEACGPVATPPLLVDRRITNPDAPITEHLIRLKTGDQELIGAPILYASVSKYEADKPGGFFRYLLFRMLSMEQKNGVWQVRQKDGKPVVFDPVKLSAYTDKVGRNTRYLIHPDEILADNFVLLVREQPDVESPQVLESLRKLLKK</sequence>
<name>A0A518DLY6_9BACT</name>
<dbReference type="RefSeq" id="WP_145049127.1">
    <property type="nucleotide sequence ID" value="NZ_CP036433.1"/>
</dbReference>
<keyword evidence="2" id="KW-1185">Reference proteome</keyword>
<dbReference type="KEGG" id="lcre:Pla8534_06060"/>
<protein>
    <submittedName>
        <fullName evidence="1">Uncharacterized protein</fullName>
    </submittedName>
</protein>
<reference evidence="1 2" key="1">
    <citation type="submission" date="2019-02" db="EMBL/GenBank/DDBJ databases">
        <title>Deep-cultivation of Planctomycetes and their phenomic and genomic characterization uncovers novel biology.</title>
        <authorList>
            <person name="Wiegand S."/>
            <person name="Jogler M."/>
            <person name="Boedeker C."/>
            <person name="Pinto D."/>
            <person name="Vollmers J."/>
            <person name="Rivas-Marin E."/>
            <person name="Kohn T."/>
            <person name="Peeters S.H."/>
            <person name="Heuer A."/>
            <person name="Rast P."/>
            <person name="Oberbeckmann S."/>
            <person name="Bunk B."/>
            <person name="Jeske O."/>
            <person name="Meyerdierks A."/>
            <person name="Storesund J.E."/>
            <person name="Kallscheuer N."/>
            <person name="Luecker S."/>
            <person name="Lage O.M."/>
            <person name="Pohl T."/>
            <person name="Merkel B.J."/>
            <person name="Hornburger P."/>
            <person name="Mueller R.-W."/>
            <person name="Bruemmer F."/>
            <person name="Labrenz M."/>
            <person name="Spormann A.M."/>
            <person name="Op den Camp H."/>
            <person name="Overmann J."/>
            <person name="Amann R."/>
            <person name="Jetten M.S.M."/>
            <person name="Mascher T."/>
            <person name="Medema M.H."/>
            <person name="Devos D.P."/>
            <person name="Kaster A.-K."/>
            <person name="Ovreas L."/>
            <person name="Rohde M."/>
            <person name="Galperin M.Y."/>
            <person name="Jogler C."/>
        </authorList>
    </citation>
    <scope>NUCLEOTIDE SEQUENCE [LARGE SCALE GENOMIC DNA]</scope>
    <source>
        <strain evidence="1 2">Pla85_3_4</strain>
    </source>
</reference>
<gene>
    <name evidence="1" type="ORF">Pla8534_06060</name>
</gene>